<evidence type="ECO:0000313" key="2">
    <source>
        <dbReference type="Proteomes" id="UP000657592"/>
    </source>
</evidence>
<gene>
    <name evidence="1" type="ORF">GCM10010921_23840</name>
</gene>
<dbReference type="EMBL" id="BMJY01000011">
    <property type="protein sequence ID" value="GGH47250.1"/>
    <property type="molecule type" value="Genomic_DNA"/>
</dbReference>
<dbReference type="Gene3D" id="3.90.180.10">
    <property type="entry name" value="Medium-chain alcohol dehydrogenases, catalytic domain"/>
    <property type="match status" value="1"/>
</dbReference>
<dbReference type="AlphaFoldDB" id="A0A917IF92"/>
<keyword evidence="2" id="KW-1185">Reference proteome</keyword>
<evidence type="ECO:0000313" key="1">
    <source>
        <dbReference type="EMBL" id="GGH47250.1"/>
    </source>
</evidence>
<dbReference type="SUPFAM" id="SSF51735">
    <property type="entry name" value="NAD(P)-binding Rossmann-fold domains"/>
    <property type="match status" value="1"/>
</dbReference>
<protein>
    <submittedName>
        <fullName evidence="1">Uncharacterized protein</fullName>
    </submittedName>
</protein>
<dbReference type="InterPro" id="IPR036291">
    <property type="entry name" value="NAD(P)-bd_dom_sf"/>
</dbReference>
<dbReference type="Gene3D" id="3.40.50.720">
    <property type="entry name" value="NAD(P)-binding Rossmann-like Domain"/>
    <property type="match status" value="1"/>
</dbReference>
<reference evidence="1" key="1">
    <citation type="journal article" date="2014" name="Int. J. Syst. Evol. Microbiol.">
        <title>Complete genome sequence of Corynebacterium casei LMG S-19264T (=DSM 44701T), isolated from a smear-ripened cheese.</title>
        <authorList>
            <consortium name="US DOE Joint Genome Institute (JGI-PGF)"/>
            <person name="Walter F."/>
            <person name="Albersmeier A."/>
            <person name="Kalinowski J."/>
            <person name="Ruckert C."/>
        </authorList>
    </citation>
    <scope>NUCLEOTIDE SEQUENCE</scope>
    <source>
        <strain evidence="1">CGMCC 1.15794</strain>
    </source>
</reference>
<comment type="caution">
    <text evidence="1">The sequence shown here is derived from an EMBL/GenBank/DDBJ whole genome shotgun (WGS) entry which is preliminary data.</text>
</comment>
<accession>A0A917IF92</accession>
<name>A0A917IF92_9MICO</name>
<reference evidence="1" key="2">
    <citation type="submission" date="2020-09" db="EMBL/GenBank/DDBJ databases">
        <authorList>
            <person name="Sun Q."/>
            <person name="Zhou Y."/>
        </authorList>
    </citation>
    <scope>NUCLEOTIDE SEQUENCE</scope>
    <source>
        <strain evidence="1">CGMCC 1.15794</strain>
    </source>
</reference>
<sequence>MPRPAVAARAALDELTIGAGDIVLVSAASGAVGSLYSQLALSSGASVIGRASALHDPHLTSLGIVPIEYGAGLIDRVRQSAPLGLTAVQDCHGGETIAVALELGVQAERICTITGYAAKANFDVRMPTDYRCTQQRLEEFAALAASEGLQIG</sequence>
<organism evidence="1 2">
    <name type="scientific">Microbacterium album</name>
    <dbReference type="NCBI Taxonomy" id="2053191"/>
    <lineage>
        <taxon>Bacteria</taxon>
        <taxon>Bacillati</taxon>
        <taxon>Actinomycetota</taxon>
        <taxon>Actinomycetes</taxon>
        <taxon>Micrococcales</taxon>
        <taxon>Microbacteriaceae</taxon>
        <taxon>Microbacterium</taxon>
    </lineage>
</organism>
<proteinExistence type="predicted"/>
<dbReference type="Proteomes" id="UP000657592">
    <property type="component" value="Unassembled WGS sequence"/>
</dbReference>
<dbReference type="RefSeq" id="WP_188756518.1">
    <property type="nucleotide sequence ID" value="NZ_BMJY01000011.1"/>
</dbReference>